<dbReference type="Gene3D" id="4.10.240.10">
    <property type="entry name" value="Zn(2)-C6 fungal-type DNA-binding domain"/>
    <property type="match status" value="1"/>
</dbReference>
<evidence type="ECO:0000313" key="8">
    <source>
        <dbReference type="EMBL" id="KAE8381302.1"/>
    </source>
</evidence>
<dbReference type="GO" id="GO:0008270">
    <property type="term" value="F:zinc ion binding"/>
    <property type="evidence" value="ECO:0007669"/>
    <property type="project" value="InterPro"/>
</dbReference>
<reference evidence="8 9" key="1">
    <citation type="submission" date="2019-04" db="EMBL/GenBank/DDBJ databases">
        <title>Friends and foes A comparative genomics studyof 23 Aspergillus species from section Flavi.</title>
        <authorList>
            <consortium name="DOE Joint Genome Institute"/>
            <person name="Kjaerbolling I."/>
            <person name="Vesth T."/>
            <person name="Frisvad J.C."/>
            <person name="Nybo J.L."/>
            <person name="Theobald S."/>
            <person name="Kildgaard S."/>
            <person name="Isbrandt T."/>
            <person name="Kuo A."/>
            <person name="Sato A."/>
            <person name="Lyhne E.K."/>
            <person name="Kogle M.E."/>
            <person name="Wiebenga A."/>
            <person name="Kun R.S."/>
            <person name="Lubbers R.J."/>
            <person name="Makela M.R."/>
            <person name="Barry K."/>
            <person name="Chovatia M."/>
            <person name="Clum A."/>
            <person name="Daum C."/>
            <person name="Haridas S."/>
            <person name="He G."/>
            <person name="LaButti K."/>
            <person name="Lipzen A."/>
            <person name="Mondo S."/>
            <person name="Riley R."/>
            <person name="Salamov A."/>
            <person name="Simmons B.A."/>
            <person name="Magnuson J.K."/>
            <person name="Henrissat B."/>
            <person name="Mortensen U.H."/>
            <person name="Larsen T.O."/>
            <person name="Devries R.P."/>
            <person name="Grigoriev I.V."/>
            <person name="Machida M."/>
            <person name="Baker S.E."/>
            <person name="Andersen M.R."/>
        </authorList>
    </citation>
    <scope>NUCLEOTIDE SEQUENCE [LARGE SCALE GENOMIC DNA]</scope>
    <source>
        <strain evidence="8 9">IBT 29228</strain>
    </source>
</reference>
<keyword evidence="2" id="KW-0862">Zinc</keyword>
<dbReference type="InterPro" id="IPR036864">
    <property type="entry name" value="Zn2-C6_fun-type_DNA-bd_sf"/>
</dbReference>
<dbReference type="PROSITE" id="PS00463">
    <property type="entry name" value="ZN2_CY6_FUNGAL_1"/>
    <property type="match status" value="1"/>
</dbReference>
<feature type="domain" description="Zn(2)-C6 fungal-type" evidence="7">
    <location>
        <begin position="19"/>
        <end position="47"/>
    </location>
</feature>
<dbReference type="InterPro" id="IPR021858">
    <property type="entry name" value="Fun_TF"/>
</dbReference>
<protein>
    <recommendedName>
        <fullName evidence="7">Zn(2)-C6 fungal-type domain-containing protein</fullName>
    </recommendedName>
</protein>
<dbReference type="OrthoDB" id="3172332at2759"/>
<accession>A0A5N7BHM4</accession>
<evidence type="ECO:0000256" key="3">
    <source>
        <dbReference type="ARBA" id="ARBA00023015"/>
    </source>
</evidence>
<keyword evidence="5" id="KW-0804">Transcription</keyword>
<keyword evidence="1" id="KW-0479">Metal-binding</keyword>
<proteinExistence type="predicted"/>
<dbReference type="CDD" id="cd00067">
    <property type="entry name" value="GAL4"/>
    <property type="match status" value="1"/>
</dbReference>
<keyword evidence="6" id="KW-0539">Nucleus</keyword>
<dbReference type="Pfam" id="PF00172">
    <property type="entry name" value="Zn_clus"/>
    <property type="match status" value="1"/>
</dbReference>
<keyword evidence="3" id="KW-0805">Transcription regulation</keyword>
<dbReference type="GO" id="GO:0003677">
    <property type="term" value="F:DNA binding"/>
    <property type="evidence" value="ECO:0007669"/>
    <property type="project" value="UniProtKB-KW"/>
</dbReference>
<sequence>MQRITTNRRRAGGRRSRTGCRTCKLRHIKCDEAPGSCQNCTSSGRCCDGYDLHRLPLGKRTLKKSSTPQVQMVIPNGFCWKITSEERRCLSYFQNHTIPTLLGLFDSTLWGKLVSQISQSEPAVYHAVIALSAIHYDSEAKGMPLSMDQPGNTWHQFALEQLGRSFNLLTKRRTSQDPRFCNVTLVCCLLFVLSDLLRGQYDNAFDHLQSGIRILQDLQAHRQLIAPTAREEVVEQSLVAAFAHLDTMSIHFGVGGPLLRMENGMKDSHTYYDPSLPFQSLQDILRAFEPNFNMVFRFISPCMCRPPERTRSDYGTLHLQQLQIWSRFSQFIRRFKQFYDTKYDILSRADQKGVDLVDIGILGLAVALKTCLVGQDLTVLNCYISDYQMILTRIEAFLQKYPERPSISIQSGIIPPLFHTAFACRDYTVRWQALELLWDWPHWEGLFDSNWSASLASQALKLELQNSFMGGQTFADVTPIAINRAGKALSARELVVIITEYQRRMRVSNINEACDGDCSPLDLVESVKCMSGWSCVRALNALTTKMEP</sequence>
<name>A0A5N7BHM4_9EURO</name>
<dbReference type="PANTHER" id="PTHR36206:SF16">
    <property type="entry name" value="TRANSCRIPTION FACTOR DOMAIN-CONTAINING PROTEIN-RELATED"/>
    <property type="match status" value="1"/>
</dbReference>
<dbReference type="InterPro" id="IPR052360">
    <property type="entry name" value="Transcr_Regulatory_Proteins"/>
</dbReference>
<evidence type="ECO:0000256" key="6">
    <source>
        <dbReference type="ARBA" id="ARBA00023242"/>
    </source>
</evidence>
<evidence type="ECO:0000256" key="2">
    <source>
        <dbReference type="ARBA" id="ARBA00022833"/>
    </source>
</evidence>
<keyword evidence="9" id="KW-1185">Reference proteome</keyword>
<dbReference type="PROSITE" id="PS50048">
    <property type="entry name" value="ZN2_CY6_FUNGAL_2"/>
    <property type="match status" value="1"/>
</dbReference>
<organism evidence="8 9">
    <name type="scientific">Aspergillus bertholletiae</name>
    <dbReference type="NCBI Taxonomy" id="1226010"/>
    <lineage>
        <taxon>Eukaryota</taxon>
        <taxon>Fungi</taxon>
        <taxon>Dikarya</taxon>
        <taxon>Ascomycota</taxon>
        <taxon>Pezizomycotina</taxon>
        <taxon>Eurotiomycetes</taxon>
        <taxon>Eurotiomycetidae</taxon>
        <taxon>Eurotiales</taxon>
        <taxon>Aspergillaceae</taxon>
        <taxon>Aspergillus</taxon>
        <taxon>Aspergillus subgen. Circumdati</taxon>
    </lineage>
</organism>
<dbReference type="GO" id="GO:0009893">
    <property type="term" value="P:positive regulation of metabolic process"/>
    <property type="evidence" value="ECO:0007669"/>
    <property type="project" value="UniProtKB-ARBA"/>
</dbReference>
<evidence type="ECO:0000256" key="4">
    <source>
        <dbReference type="ARBA" id="ARBA00023125"/>
    </source>
</evidence>
<dbReference type="InterPro" id="IPR001138">
    <property type="entry name" value="Zn2Cys6_DnaBD"/>
</dbReference>
<dbReference type="Pfam" id="PF11951">
    <property type="entry name" value="Fungal_trans_2"/>
    <property type="match status" value="1"/>
</dbReference>
<dbReference type="PANTHER" id="PTHR36206">
    <property type="entry name" value="ASPERCRYPTIN BIOSYNTHESIS CLUSTER-SPECIFIC TRANSCRIPTION REGULATOR ATNN-RELATED"/>
    <property type="match status" value="1"/>
</dbReference>
<dbReference type="SMART" id="SM00066">
    <property type="entry name" value="GAL4"/>
    <property type="match status" value="1"/>
</dbReference>
<dbReference type="GO" id="GO:0000981">
    <property type="term" value="F:DNA-binding transcription factor activity, RNA polymerase II-specific"/>
    <property type="evidence" value="ECO:0007669"/>
    <property type="project" value="InterPro"/>
</dbReference>
<dbReference type="SUPFAM" id="SSF57701">
    <property type="entry name" value="Zn2/Cys6 DNA-binding domain"/>
    <property type="match status" value="1"/>
</dbReference>
<gene>
    <name evidence="8" type="ORF">BDV26DRAFT_96144</name>
</gene>
<dbReference type="EMBL" id="ML736172">
    <property type="protein sequence ID" value="KAE8381302.1"/>
    <property type="molecule type" value="Genomic_DNA"/>
</dbReference>
<evidence type="ECO:0000256" key="1">
    <source>
        <dbReference type="ARBA" id="ARBA00022723"/>
    </source>
</evidence>
<evidence type="ECO:0000256" key="5">
    <source>
        <dbReference type="ARBA" id="ARBA00023163"/>
    </source>
</evidence>
<evidence type="ECO:0000259" key="7">
    <source>
        <dbReference type="PROSITE" id="PS50048"/>
    </source>
</evidence>
<dbReference type="AlphaFoldDB" id="A0A5N7BHM4"/>
<evidence type="ECO:0000313" key="9">
    <source>
        <dbReference type="Proteomes" id="UP000326198"/>
    </source>
</evidence>
<keyword evidence="4" id="KW-0238">DNA-binding</keyword>
<dbReference type="Proteomes" id="UP000326198">
    <property type="component" value="Unassembled WGS sequence"/>
</dbReference>